<evidence type="ECO:0000313" key="3">
    <source>
        <dbReference type="WBParaSite" id="Csp11.Scaffold515.g2661.t1"/>
    </source>
</evidence>
<feature type="region of interest" description="Disordered" evidence="1">
    <location>
        <begin position="1200"/>
        <end position="1221"/>
    </location>
</feature>
<feature type="compositionally biased region" description="Basic residues" evidence="1">
    <location>
        <begin position="2494"/>
        <end position="2508"/>
    </location>
</feature>
<feature type="region of interest" description="Disordered" evidence="1">
    <location>
        <begin position="2340"/>
        <end position="2410"/>
    </location>
</feature>
<feature type="compositionally biased region" description="Basic and acidic residues" evidence="1">
    <location>
        <begin position="1795"/>
        <end position="1817"/>
    </location>
</feature>
<feature type="compositionally biased region" description="Polar residues" evidence="1">
    <location>
        <begin position="2297"/>
        <end position="2311"/>
    </location>
</feature>
<feature type="compositionally biased region" description="Basic and acidic residues" evidence="1">
    <location>
        <begin position="1555"/>
        <end position="1565"/>
    </location>
</feature>
<feature type="compositionally biased region" description="Polar residues" evidence="1">
    <location>
        <begin position="684"/>
        <end position="694"/>
    </location>
</feature>
<feature type="compositionally biased region" description="Polar residues" evidence="1">
    <location>
        <begin position="1210"/>
        <end position="1220"/>
    </location>
</feature>
<reference evidence="3" key="1">
    <citation type="submission" date="2016-11" db="UniProtKB">
        <authorList>
            <consortium name="WormBaseParasite"/>
        </authorList>
    </citation>
    <scope>IDENTIFICATION</scope>
</reference>
<dbReference type="Proteomes" id="UP000095282">
    <property type="component" value="Unplaced"/>
</dbReference>
<feature type="region of interest" description="Disordered" evidence="1">
    <location>
        <begin position="2188"/>
        <end position="2211"/>
    </location>
</feature>
<organism evidence="2 3">
    <name type="scientific">Caenorhabditis tropicalis</name>
    <dbReference type="NCBI Taxonomy" id="1561998"/>
    <lineage>
        <taxon>Eukaryota</taxon>
        <taxon>Metazoa</taxon>
        <taxon>Ecdysozoa</taxon>
        <taxon>Nematoda</taxon>
        <taxon>Chromadorea</taxon>
        <taxon>Rhabditida</taxon>
        <taxon>Rhabditina</taxon>
        <taxon>Rhabditomorpha</taxon>
        <taxon>Rhabditoidea</taxon>
        <taxon>Rhabditidae</taxon>
        <taxon>Peloderinae</taxon>
        <taxon>Caenorhabditis</taxon>
    </lineage>
</organism>
<evidence type="ECO:0000256" key="1">
    <source>
        <dbReference type="SAM" id="MobiDB-lite"/>
    </source>
</evidence>
<dbReference type="STRING" id="1561998.A0A1I7T5R4"/>
<feature type="compositionally biased region" description="Acidic residues" evidence="1">
    <location>
        <begin position="1766"/>
        <end position="1780"/>
    </location>
</feature>
<feature type="region of interest" description="Disordered" evidence="1">
    <location>
        <begin position="2705"/>
        <end position="2732"/>
    </location>
</feature>
<feature type="region of interest" description="Disordered" evidence="1">
    <location>
        <begin position="1606"/>
        <end position="1688"/>
    </location>
</feature>
<feature type="region of interest" description="Disordered" evidence="1">
    <location>
        <begin position="1758"/>
        <end position="1826"/>
    </location>
</feature>
<feature type="compositionally biased region" description="Acidic residues" evidence="1">
    <location>
        <begin position="1130"/>
        <end position="1141"/>
    </location>
</feature>
<feature type="compositionally biased region" description="Polar residues" evidence="1">
    <location>
        <begin position="2520"/>
        <end position="2540"/>
    </location>
</feature>
<feature type="compositionally biased region" description="Basic and acidic residues" evidence="1">
    <location>
        <begin position="2509"/>
        <end position="2518"/>
    </location>
</feature>
<feature type="compositionally biased region" description="Basic and acidic residues" evidence="1">
    <location>
        <begin position="696"/>
        <end position="707"/>
    </location>
</feature>
<feature type="compositionally biased region" description="Polar residues" evidence="1">
    <location>
        <begin position="2241"/>
        <end position="2254"/>
    </location>
</feature>
<feature type="region of interest" description="Disordered" evidence="1">
    <location>
        <begin position="650"/>
        <end position="713"/>
    </location>
</feature>
<feature type="region of interest" description="Disordered" evidence="1">
    <location>
        <begin position="2239"/>
        <end position="2311"/>
    </location>
</feature>
<feature type="compositionally biased region" description="Polar residues" evidence="1">
    <location>
        <begin position="2278"/>
        <end position="2290"/>
    </location>
</feature>
<feature type="region of interest" description="Disordered" evidence="1">
    <location>
        <begin position="420"/>
        <end position="448"/>
    </location>
</feature>
<feature type="compositionally biased region" description="Low complexity" evidence="1">
    <location>
        <begin position="2255"/>
        <end position="2273"/>
    </location>
</feature>
<feature type="compositionally biased region" description="Acidic residues" evidence="1">
    <location>
        <begin position="1623"/>
        <end position="1635"/>
    </location>
</feature>
<feature type="compositionally biased region" description="Basic and acidic residues" evidence="1">
    <location>
        <begin position="1639"/>
        <end position="1663"/>
    </location>
</feature>
<feature type="region of interest" description="Disordered" evidence="1">
    <location>
        <begin position="461"/>
        <end position="483"/>
    </location>
</feature>
<proteinExistence type="predicted"/>
<keyword evidence="2" id="KW-1185">Reference proteome</keyword>
<sequence length="2732" mass="308751">MISLQFKTSVRIDEKKLLHQAYRTYSLLLVTELKDIRINSLEKFLKEIQSKRSYLTEDLINKHILPLCHGEVGQHRIEMFLYHLGFKDEAKILFRMKYDGKQPDVFLRLFICENVVKALNVTDISRYITTCSWEPTVTDNGKFWYILDIKDKILKATVVNSEVQLEQVLPTKEIQSLPEDCKKVIGVFEILQAAYNSSTDPTCWNCFPDQVNFLCTINITLMEGIGLERNLPTQQQTTRKMTVPITKFDSDQPSTSAAFDNTEVDLSIVDPNARTTSHLVTVTGKRGSKRRKISNQPNQLLSVASLGNTEANGSIIDPDIPTTSNLNTVAAKAFERPRRTCKAPTPYEPSPELGRNKVELTMKISKINQLPTTGPIRSSLKTVQKPKIAEQVSCRKARISQTKKKTSQKVTERSIVSLLTETQNAPDEDVQLNSESNQNPIPASPSSENIVDKITHVPEETEHPEFEESMDDQTDPTVDESNESAMNETTKIAFETPKPIEEQGIQPGPEAFFPIERRSETDLYESVQEHLPNGSSDCVEVEDSSENSSFHVPDNETEFLENHAGDICDLDESMSKEDINEVIPDNNVKIELINAEMCKDANDSEKPIETDQIPTIPNQVDEAYENQALNNAEDTILLTPQKVTTPEQIEVDGDSSVNEPLTHHESSLNDSEKQNEEVHAHEGNATSFESSSNFEEVAKDSKEKEAIEDSSVDQQLACIGNRYEELVTDQAPEHIEVDGDLSVNELLTHHESSLNDSEKRNEEIHAHEENATFCESSSNLEGVAEDSEEKEAFEGDSGDHHIAGIGNMSEELVTDQVPEQIEEIEKHDSSDEFDELEESIIETPNEQMEEETPEDTGVITIPVENVDKIVSIGDDIMDIIPATDQTDEIKSNDDVTENTIEDTENEDVEMEMAGDLAIDDTKSEELIQNSNHDEIVDESFERDAHEENATYFESSSNFKEVAEYSEEKEAFKDYSGDHQFADIANMSEELVTDQAPEQIEEIKKRDSSDEFDELEESIIETPNEQMEEETSEDTGVITIPAENVDEISSIGDDIMNIIPATDQNDEVKSNDDVTENEDIEMEEAGDLAIDDTKSEELIQNSNHDEIVEESFENDGNIEMIENDTLDREEYEMNLEDDEMQVDSDQSTGTSEGPSLTTEENQSVETIVDHESAVEHNSERPEELIPNVLVSPLQLGHGEFSEKVPEVDPVSANSKSSNDNALNYDETVKNNLIQNHEQLPLTQSSEDFSNSIGNPMKLFHETSSAEDLISAEELNNFEQHDEIDSTNNDAIKEELDGYNESDTTNKNDQAETLRKTEDAENLVFKNKEAVQEPIVGETTENSSFDGLVPNKTVSENLHRTHERTEDLSAHITSDLVDQELSCKPEDNDDLYKNIDVEELAEHVFDDNKLCEPLEFNTAEEGTSDNTAEEPSIDKNSTEEPSTLNKESPEVRNDDANSISSNSNDTSPGEHQSNTENQKSVEEDIPADLENTRYSSSPIEIDDNGDSSEILEETHNDIDENNDSIEEKAESPNILNKDNDQIDDNHMEPLNNINAPEELRSPVKIEEPETSPSTSEIVEHFFSSPVNIPIAHQNKTLDTSEFIEEISNKEEDTEQVGSNLHDSIEENGDANEGEQEMTLETIKEGPHENEMDFVKESESAKKDENEIAGGETNEANDTPIFSERGTPETRCAQNIVESELNTTSAYDEERILRVEETLQQQPQVQDALWQNNEPTPSQNVDYRIDEDIPSQSHVNAQETEINNRAMSDNDEGETVQENDTDLSDIAPTPTSFPVYKNDVKDNPEEIQHKNMDRNDEQSPFRDLNNSDQPEISTIENVTSTEKQTGNSDVFEQQYAVEEKEEEGDNSNKISEFCMNQTERIKNPEMPSCSNGFSFSSVEEQNMPIFVNEKTPNTSEPSSHQNSQYSFHPVHPSWHAHDVPCSSSSAAPTTLTHDTTRTHSTASCSYEPVVAMNPIVGHSNLLTECEEVLLKMKENYRIVMEDLRVTKEGGENQSRTALRHQDGSNPFEMKLLPKRSSMDDWSLLKTDTDRLMNEFINDSKSSVKYSFTTYRINRITGSMVEKLCQMSSPEKEREKLEKEIDSTSSVMSGKFEGKIEFVLAPLIEKTEQCSEVKDLIGSVEIAFDTKKKYCDHQNVIQNEKDRTLKYLKERFEDVISLQKLREKRKSLDAEEAKAQNVSNQLEKQTVHSNSQKNRNAFSVSPLPIIGLHQNIAFRNEPQHFSVPQLFSNGSDEQSSSRSNPHMSSESVPSSHSVLRSDMVTPKSSENIQGTSCNVYPIGNHPTNNPVSSSTQFSSHDLNLLQQQQREVHNTRSHSQIPINTSISANATQPSQKPLSHFEGTSTTHHVPPPTQQGRVNRTHQQQYQQHAPPQYHQNQQFQQQHQQRHDQAAQERVNEEVLRQQRFMEQLRHMEYFGREGQQRQQALHHQQLRQQDFHHQQYQQHAQNTKCSTTNDGRARKTSTSTPATTETDNGEKRTGARARTKSEKQRKRQEKQTQQDLDHLQAQNTATTRGSSNTANLDNSNNEFALHQPVPALPQRAQPSHGMAFEMGHLTQAQMEFRMHQMREIHGMNPMPWTMAPSMNPIQFEANRMPAPQNAPNYIHGQGYGMQPINPPHQPDPFRNQPPNPWMFPCPLPTNQNQTHYHQLQHNNGQAQQMPIQHAATVPHPHPNQYMHNPQNVPMAPLPPRHPDLYHGGQQQPGPFWAPNIPNNEQRRQ</sequence>
<feature type="compositionally biased region" description="Basic and acidic residues" evidence="1">
    <location>
        <begin position="1166"/>
        <end position="1182"/>
    </location>
</feature>
<feature type="compositionally biased region" description="Polar residues" evidence="1">
    <location>
        <begin position="1142"/>
        <end position="1164"/>
    </location>
</feature>
<name>A0A1I7T5R4_9PELO</name>
<feature type="compositionally biased region" description="Basic and acidic residues" evidence="1">
    <location>
        <begin position="2400"/>
        <end position="2410"/>
    </location>
</feature>
<feature type="region of interest" description="Disordered" evidence="1">
    <location>
        <begin position="2433"/>
        <end position="2540"/>
    </location>
</feature>
<feature type="compositionally biased region" description="Acidic residues" evidence="1">
    <location>
        <begin position="1498"/>
        <end position="1509"/>
    </location>
</feature>
<feature type="compositionally biased region" description="Polar residues" evidence="1">
    <location>
        <begin position="2192"/>
        <end position="2211"/>
    </location>
</feature>
<evidence type="ECO:0000313" key="2">
    <source>
        <dbReference type="Proteomes" id="UP000095282"/>
    </source>
</evidence>
<accession>A0A1I7T5R4</accession>
<feature type="compositionally biased region" description="Polar residues" evidence="1">
    <location>
        <begin position="1464"/>
        <end position="1476"/>
    </location>
</feature>
<feature type="region of interest" description="Disordered" evidence="1">
    <location>
        <begin position="1130"/>
        <end position="1184"/>
    </location>
</feature>
<feature type="compositionally biased region" description="Polar residues" evidence="1">
    <location>
        <begin position="2340"/>
        <end position="2361"/>
    </location>
</feature>
<dbReference type="WBParaSite" id="Csp11.Scaffold515.g2661.t1">
    <property type="protein sequence ID" value="Csp11.Scaffold515.g2661.t1"/>
    <property type="gene ID" value="Csp11.Scaffold515.g2661"/>
</dbReference>
<protein>
    <submittedName>
        <fullName evidence="3">SPK domain-containing protein</fullName>
    </submittedName>
</protein>
<feature type="region of interest" description="Disordered" evidence="1">
    <location>
        <begin position="1414"/>
        <end position="1573"/>
    </location>
</feature>
<feature type="compositionally biased region" description="Low complexity" evidence="1">
    <location>
        <begin position="2436"/>
        <end position="2461"/>
    </location>
</feature>
<feature type="compositionally biased region" description="Low complexity" evidence="1">
    <location>
        <begin position="1454"/>
        <end position="1463"/>
    </location>
</feature>
<feature type="compositionally biased region" description="Acidic residues" evidence="1">
    <location>
        <begin position="467"/>
        <end position="482"/>
    </location>
</feature>
<feature type="compositionally biased region" description="Basic and acidic residues" evidence="1">
    <location>
        <begin position="1535"/>
        <end position="1545"/>
    </location>
</feature>
<feature type="compositionally biased region" description="Low complexity" evidence="1">
    <location>
        <begin position="2476"/>
        <end position="2486"/>
    </location>
</feature>
<feature type="compositionally biased region" description="Basic and acidic residues" evidence="1">
    <location>
        <begin position="661"/>
        <end position="682"/>
    </location>
</feature>
<feature type="compositionally biased region" description="Low complexity" evidence="1">
    <location>
        <begin position="2376"/>
        <end position="2398"/>
    </location>
</feature>